<organism evidence="3 4">
    <name type="scientific">Pararge aegeria aegeria</name>
    <dbReference type="NCBI Taxonomy" id="348720"/>
    <lineage>
        <taxon>Eukaryota</taxon>
        <taxon>Metazoa</taxon>
        <taxon>Ecdysozoa</taxon>
        <taxon>Arthropoda</taxon>
        <taxon>Hexapoda</taxon>
        <taxon>Insecta</taxon>
        <taxon>Pterygota</taxon>
        <taxon>Neoptera</taxon>
        <taxon>Endopterygota</taxon>
        <taxon>Lepidoptera</taxon>
        <taxon>Glossata</taxon>
        <taxon>Ditrysia</taxon>
        <taxon>Papilionoidea</taxon>
        <taxon>Nymphalidae</taxon>
        <taxon>Satyrinae</taxon>
        <taxon>Satyrini</taxon>
        <taxon>Parargina</taxon>
        <taxon>Pararge</taxon>
    </lineage>
</organism>
<name>A0A8S4SGN2_9NEOP</name>
<proteinExistence type="predicted"/>
<feature type="compositionally biased region" description="Basic residues" evidence="2">
    <location>
        <begin position="24"/>
        <end position="35"/>
    </location>
</feature>
<dbReference type="Proteomes" id="UP000838756">
    <property type="component" value="Unassembled WGS sequence"/>
</dbReference>
<dbReference type="AlphaFoldDB" id="A0A8S4SGN2"/>
<dbReference type="OrthoDB" id="7456848at2759"/>
<protein>
    <submittedName>
        <fullName evidence="3">Jg8218 protein</fullName>
    </submittedName>
</protein>
<feature type="region of interest" description="Disordered" evidence="2">
    <location>
        <begin position="1"/>
        <end position="64"/>
    </location>
</feature>
<reference evidence="3" key="1">
    <citation type="submission" date="2022-03" db="EMBL/GenBank/DDBJ databases">
        <authorList>
            <person name="Lindestad O."/>
        </authorList>
    </citation>
    <scope>NUCLEOTIDE SEQUENCE</scope>
</reference>
<evidence type="ECO:0000256" key="1">
    <source>
        <dbReference type="SAM" id="Coils"/>
    </source>
</evidence>
<keyword evidence="4" id="KW-1185">Reference proteome</keyword>
<feature type="coiled-coil region" evidence="1">
    <location>
        <begin position="225"/>
        <end position="333"/>
    </location>
</feature>
<feature type="coiled-coil region" evidence="1">
    <location>
        <begin position="359"/>
        <end position="435"/>
    </location>
</feature>
<gene>
    <name evidence="3" type="primary">jg8218</name>
    <name evidence="3" type="ORF">PAEG_LOCUS26606</name>
</gene>
<evidence type="ECO:0000256" key="2">
    <source>
        <dbReference type="SAM" id="MobiDB-lite"/>
    </source>
</evidence>
<dbReference type="EMBL" id="CAKXAJ010026420">
    <property type="protein sequence ID" value="CAH2268212.1"/>
    <property type="molecule type" value="Genomic_DNA"/>
</dbReference>
<evidence type="ECO:0000313" key="3">
    <source>
        <dbReference type="EMBL" id="CAH2268212.1"/>
    </source>
</evidence>
<feature type="coiled-coil region" evidence="1">
    <location>
        <begin position="516"/>
        <end position="593"/>
    </location>
</feature>
<sequence length="730" mass="84563">MLNTVRNAGSLPVSMDTENESTKKKLRPVLYKRAHSTSPVAPRPQDPTQAKNLAKYRRCQSHSPSNEKNLVLEQYALLKELETRVGAPDEALSDIRVLTLRGWPAHDILLLLRDDLNIKRTSEISGIFGPQVLQQLMAQLNPVPEEVLSMGAELMARRIELLKLLRCKHRSDRATYLTNMEWKAKNDDFDTETEQLQRMVAGTAENLKAKMTYSIELAKIPWIDRDSYTKKIERLQKENATLQCKIEELTKKSNQEAKITECNKPETDTRYQTLNEELSKERANRESLKEVVASAESMLRVARARIVTLERQLKEASTTLETTQRKYKDLEHLYRHRKSSYDARSKKLMEVSKTGELTIESLSRQRDALELRVKELRDQAEASERAIEARQAQERARVEMLQAKEKCTAASNEHVTELECRIKELEEQLIFLRERSTHLVDMERKRCFEYIPSRESEPSDRETEIWKELQATRVALSRAEDEVRHCKADKDSFLNSLSKIAQEEGGDKEDKMAAELLSREQKIMKLQQVIDEQQENEKIMEHSMTEYENQLAALRLEVKQLRNYELYTKEISHQDLQTELLELSMQVEQLTRERSALVTTAASRALMLERHERSADLFTKMTRARRELTAFLENGTDPPAISYNLHTEISRSLTSMCARAADTWSALRAERARVLHLESAVLAQSLQLEKEGRVRTQLERRKTLLEREIVRTRHTVSTSKIVKNRSLVDI</sequence>
<feature type="coiled-coil region" evidence="1">
    <location>
        <begin position="688"/>
        <end position="715"/>
    </location>
</feature>
<keyword evidence="1" id="KW-0175">Coiled coil</keyword>
<accession>A0A8S4SGN2</accession>
<evidence type="ECO:0000313" key="4">
    <source>
        <dbReference type="Proteomes" id="UP000838756"/>
    </source>
</evidence>
<comment type="caution">
    <text evidence="3">The sequence shown here is derived from an EMBL/GenBank/DDBJ whole genome shotgun (WGS) entry which is preliminary data.</text>
</comment>